<accession>A0A2P7QGY1</accession>
<protein>
    <recommendedName>
        <fullName evidence="3">J domain-containing protein</fullName>
    </recommendedName>
</protein>
<evidence type="ECO:0000256" key="2">
    <source>
        <dbReference type="SAM" id="Phobius"/>
    </source>
</evidence>
<name>A0A2P7QGY1_9SPHN</name>
<dbReference type="PANTHER" id="PTHR44240:SF10">
    <property type="entry name" value="J DOMAIN-CONTAINING PROTEIN"/>
    <property type="match status" value="1"/>
</dbReference>
<dbReference type="EMBL" id="PXYI01000009">
    <property type="protein sequence ID" value="PSJ37238.1"/>
    <property type="molecule type" value="Genomic_DNA"/>
</dbReference>
<dbReference type="PROSITE" id="PS50076">
    <property type="entry name" value="DNAJ_2"/>
    <property type="match status" value="1"/>
</dbReference>
<dbReference type="OrthoDB" id="9782583at2"/>
<dbReference type="CDD" id="cd06257">
    <property type="entry name" value="DnaJ"/>
    <property type="match status" value="1"/>
</dbReference>
<dbReference type="PANTHER" id="PTHR44240">
    <property type="entry name" value="DNAJ DOMAIN (PROKARYOTIC HEAT SHOCK PROTEIN)-RELATED"/>
    <property type="match status" value="1"/>
</dbReference>
<evidence type="ECO:0000259" key="3">
    <source>
        <dbReference type="PROSITE" id="PS50076"/>
    </source>
</evidence>
<dbReference type="PRINTS" id="PR00625">
    <property type="entry name" value="JDOMAIN"/>
</dbReference>
<feature type="transmembrane region" description="Helical" evidence="2">
    <location>
        <begin position="94"/>
        <end position="116"/>
    </location>
</feature>
<reference evidence="4 5" key="1">
    <citation type="submission" date="2018-03" db="EMBL/GenBank/DDBJ databases">
        <title>The draft genome of Sphingosinicella sp. GL-C-18.</title>
        <authorList>
            <person name="Liu L."/>
            <person name="Li L."/>
            <person name="Liang L."/>
            <person name="Zhang X."/>
            <person name="Wang T."/>
        </authorList>
    </citation>
    <scope>NUCLEOTIDE SEQUENCE [LARGE SCALE GENOMIC DNA]</scope>
    <source>
        <strain evidence="4 5">GL-C-18</strain>
    </source>
</reference>
<comment type="caution">
    <text evidence="4">The sequence shown here is derived from an EMBL/GenBank/DDBJ whole genome shotgun (WGS) entry which is preliminary data.</text>
</comment>
<sequence>MASQRSLYEILNVAPTAEGVVIEAAYRALMKKYHPDHLAGSASEGSAAEINRAFAILRDPERRSDYDRRQWVRAQDIVLVQSSAPPSPPRRTRAIMFGWSGWIVAVVLGGVIAMMAERATDLARSRAASESESAFAEPDLRSQPALPDEPFVPPIVAAEIRAAALAAKPSAEAMPRSATGAPAPAVRTGQRPRAAATKPHRSAKRQGGSLSTSEREFLEREGYIY</sequence>
<dbReference type="Pfam" id="PF00226">
    <property type="entry name" value="DnaJ"/>
    <property type="match status" value="1"/>
</dbReference>
<dbReference type="InterPro" id="IPR001623">
    <property type="entry name" value="DnaJ_domain"/>
</dbReference>
<dbReference type="SUPFAM" id="SSF46565">
    <property type="entry name" value="Chaperone J-domain"/>
    <property type="match status" value="1"/>
</dbReference>
<dbReference type="RefSeq" id="WP_106515227.1">
    <property type="nucleotide sequence ID" value="NZ_PXYI01000009.1"/>
</dbReference>
<dbReference type="Gene3D" id="1.10.287.110">
    <property type="entry name" value="DnaJ domain"/>
    <property type="match status" value="1"/>
</dbReference>
<keyword evidence="5" id="KW-1185">Reference proteome</keyword>
<gene>
    <name evidence="4" type="ORF">C7I55_22155</name>
</gene>
<dbReference type="AlphaFoldDB" id="A0A2P7QGY1"/>
<proteinExistence type="predicted"/>
<dbReference type="InterPro" id="IPR052276">
    <property type="entry name" value="Diphthamide-biosynth_chaperone"/>
</dbReference>
<keyword evidence="2" id="KW-0472">Membrane</keyword>
<feature type="region of interest" description="Disordered" evidence="1">
    <location>
        <begin position="169"/>
        <end position="225"/>
    </location>
</feature>
<dbReference type="InterPro" id="IPR036869">
    <property type="entry name" value="J_dom_sf"/>
</dbReference>
<evidence type="ECO:0000256" key="1">
    <source>
        <dbReference type="SAM" id="MobiDB-lite"/>
    </source>
</evidence>
<evidence type="ECO:0000313" key="5">
    <source>
        <dbReference type="Proteomes" id="UP000241167"/>
    </source>
</evidence>
<dbReference type="Proteomes" id="UP000241167">
    <property type="component" value="Unassembled WGS sequence"/>
</dbReference>
<keyword evidence="2" id="KW-0812">Transmembrane</keyword>
<keyword evidence="2" id="KW-1133">Transmembrane helix</keyword>
<feature type="domain" description="J" evidence="3">
    <location>
        <begin position="6"/>
        <end position="70"/>
    </location>
</feature>
<dbReference type="SMART" id="SM00271">
    <property type="entry name" value="DnaJ"/>
    <property type="match status" value="1"/>
</dbReference>
<evidence type="ECO:0000313" key="4">
    <source>
        <dbReference type="EMBL" id="PSJ37238.1"/>
    </source>
</evidence>
<feature type="compositionally biased region" description="Basic and acidic residues" evidence="1">
    <location>
        <begin position="213"/>
        <end position="225"/>
    </location>
</feature>
<organism evidence="4 5">
    <name type="scientific">Allosphingosinicella deserti</name>
    <dbReference type="NCBI Taxonomy" id="2116704"/>
    <lineage>
        <taxon>Bacteria</taxon>
        <taxon>Pseudomonadati</taxon>
        <taxon>Pseudomonadota</taxon>
        <taxon>Alphaproteobacteria</taxon>
        <taxon>Sphingomonadales</taxon>
        <taxon>Sphingomonadaceae</taxon>
        <taxon>Allosphingosinicella</taxon>
    </lineage>
</organism>